<dbReference type="InterPro" id="IPR000477">
    <property type="entry name" value="RT_dom"/>
</dbReference>
<dbReference type="PANTHER" id="PTHR36688:SF1">
    <property type="entry name" value="ENDONUCLEASE_EXONUCLEASE_PHOSPHATASE DOMAIN-CONTAINING PROTEIN"/>
    <property type="match status" value="1"/>
</dbReference>
<reference evidence="2" key="1">
    <citation type="journal article" date="2014" name="PLoS ONE">
        <title>Transcriptome-Based Identification of ABC Transporters in the Western Tarnished Plant Bug Lygus hesperus.</title>
        <authorList>
            <person name="Hull J.J."/>
            <person name="Chaney K."/>
            <person name="Geib S.M."/>
            <person name="Fabrick J.A."/>
            <person name="Brent C.S."/>
            <person name="Walsh D."/>
            <person name="Lavine L.C."/>
        </authorList>
    </citation>
    <scope>NUCLEOTIDE SEQUENCE</scope>
</reference>
<protein>
    <recommendedName>
        <fullName evidence="1">Reverse transcriptase domain-containing protein</fullName>
    </recommendedName>
</protein>
<evidence type="ECO:0000259" key="1">
    <source>
        <dbReference type="PROSITE" id="PS50878"/>
    </source>
</evidence>
<name>A0A0A9ZGR4_LYGHE</name>
<dbReference type="AlphaFoldDB" id="A0A0A9ZGR4"/>
<sequence>DIESVLPEGVSVVQYADDICLFVTSRVWENCIELLSDGVTALTNHLTTLGLSISESKSVVCPFTRNRRPPLPMTFEMGDAKFQLVEKVKFLGLHMTKSMSWNNHINETQKKCEHHVNIMRAFSNANWGADPSTSILYYKATIRS</sequence>
<accession>A0A0A9ZGR4</accession>
<dbReference type="PANTHER" id="PTHR36688">
    <property type="entry name" value="ENDO/EXONUCLEASE/PHOSPHATASE DOMAIN-CONTAINING PROTEIN"/>
    <property type="match status" value="1"/>
</dbReference>
<feature type="non-terminal residue" evidence="2">
    <location>
        <position position="1"/>
    </location>
</feature>
<feature type="non-terminal residue" evidence="2">
    <location>
        <position position="144"/>
    </location>
</feature>
<proteinExistence type="predicted"/>
<dbReference type="EMBL" id="GBHO01000253">
    <property type="protein sequence ID" value="JAG43351.1"/>
    <property type="molecule type" value="Transcribed_RNA"/>
</dbReference>
<evidence type="ECO:0000313" key="2">
    <source>
        <dbReference type="EMBL" id="JAG43351.1"/>
    </source>
</evidence>
<gene>
    <name evidence="2" type="ORF">CM83_104516</name>
</gene>
<feature type="domain" description="Reverse transcriptase" evidence="1">
    <location>
        <begin position="1"/>
        <end position="95"/>
    </location>
</feature>
<organism evidence="2">
    <name type="scientific">Lygus hesperus</name>
    <name type="common">Western plant bug</name>
    <dbReference type="NCBI Taxonomy" id="30085"/>
    <lineage>
        <taxon>Eukaryota</taxon>
        <taxon>Metazoa</taxon>
        <taxon>Ecdysozoa</taxon>
        <taxon>Arthropoda</taxon>
        <taxon>Hexapoda</taxon>
        <taxon>Insecta</taxon>
        <taxon>Pterygota</taxon>
        <taxon>Neoptera</taxon>
        <taxon>Paraneoptera</taxon>
        <taxon>Hemiptera</taxon>
        <taxon>Heteroptera</taxon>
        <taxon>Panheteroptera</taxon>
        <taxon>Cimicomorpha</taxon>
        <taxon>Miridae</taxon>
        <taxon>Mirini</taxon>
        <taxon>Lygus</taxon>
    </lineage>
</organism>
<dbReference type="InterPro" id="IPR052560">
    <property type="entry name" value="RdDP_mobile_element"/>
</dbReference>
<reference evidence="2" key="2">
    <citation type="submission" date="2014-07" db="EMBL/GenBank/DDBJ databases">
        <authorList>
            <person name="Hull J."/>
        </authorList>
    </citation>
    <scope>NUCLEOTIDE SEQUENCE</scope>
</reference>
<dbReference type="PROSITE" id="PS50878">
    <property type="entry name" value="RT_POL"/>
    <property type="match status" value="1"/>
</dbReference>